<evidence type="ECO:0000256" key="8">
    <source>
        <dbReference type="ARBA" id="ARBA00047899"/>
    </source>
</evidence>
<sequence length="665" mass="70785">MTDEPVILGGRYQLETVIGRGGMAEVWRARDLRLDRQVAIKRLRVDLATDSTFQMRFQREAQAAAGLNHPNIVSVYDTGERTDPATGISVPYIVMELVEGHTLRDLLRQGRPIEPQRAFEYEIGVLDALGYSHKHDIVHRDIKPANVMLTNAGQIKVMDFGIARAVSDTSATMTQTAAVIGTAQYLSPEQARGEQVDARSDLYSAGCLLYELLTGRPPFLGDSPVSVAYQHVREMPIPPSQLDPEITPDMDAITMKALAKRTDDRYQSAKEMRDDCWRLLNGQAVTAQLPAVAVSETRGAPPTRALPAEYDPDYQPTDEAAISTSNSEVVADDLDKPKRKVSPATGVLIGLLVLLLGALGFFAWRLVGNTADNNVQVPAVTGFLEEAAVEQLTAAQLTPKVEHVSGSAEGKGTVISQDPPGGQAVLVGSTVTITVNDGPPVSPIPAGIVGKLQDEAITLLKQAGFTNVEPLAAPSNLDTVGAKKGQVVAVSPTEGQSIPIDQKVTLYVASGRSELPGTIIGMQDTEARELLRQAGYTNVSSDYLAPGDPDEPVTFVRGQVVYSDPATGTAVDSSTRIALWLASGESVMPNLIGLSHEAAEEKLTALGFTNVTFGPADDDHDDWVVTAQSVPADTARGRSDPIAITLGGATPTSSKPTSSGTSPSR</sequence>
<dbReference type="PROSITE" id="PS00107">
    <property type="entry name" value="PROTEIN_KINASE_ATP"/>
    <property type="match status" value="1"/>
</dbReference>
<feature type="binding site" evidence="10">
    <location>
        <position position="41"/>
    </location>
    <ligand>
        <name>ATP</name>
        <dbReference type="ChEBI" id="CHEBI:30616"/>
    </ligand>
</feature>
<keyword evidence="5 10" id="KW-0547">Nucleotide-binding</keyword>
<dbReference type="KEGG" id="broo:brsh051_15070"/>
<keyword evidence="2" id="KW-0723">Serine/threonine-protein kinase</keyword>
<dbReference type="InterPro" id="IPR008271">
    <property type="entry name" value="Ser/Thr_kinase_AS"/>
</dbReference>
<feature type="domain" description="PASTA" evidence="14">
    <location>
        <begin position="438"/>
        <end position="510"/>
    </location>
</feature>
<dbReference type="PROSITE" id="PS00108">
    <property type="entry name" value="PROTEIN_KINASE_ST"/>
    <property type="match status" value="1"/>
</dbReference>
<evidence type="ECO:0000256" key="5">
    <source>
        <dbReference type="ARBA" id="ARBA00022741"/>
    </source>
</evidence>
<dbReference type="Proteomes" id="UP001431656">
    <property type="component" value="Chromosome"/>
</dbReference>
<reference evidence="15" key="1">
    <citation type="journal article" date="2024" name="Int. J. Syst. Evol. Microbiol.">
        <title>Brooklawnia propionicigenes sp. nov., a facultatively anaerobic, propionate-producing bacterium isolated from a methanogenic reactor treating waste from cattle farms.</title>
        <authorList>
            <person name="Akita Y."/>
            <person name="Ueki A."/>
            <person name="Tonouchi A."/>
            <person name="Sugawara Y."/>
            <person name="Honma S."/>
            <person name="Kaku N."/>
            <person name="Ueki K."/>
        </authorList>
    </citation>
    <scope>NUCLEOTIDE SEQUENCE</scope>
    <source>
        <strain evidence="15">SH051</strain>
    </source>
</reference>
<evidence type="ECO:0000313" key="15">
    <source>
        <dbReference type="EMBL" id="BEH02226.1"/>
    </source>
</evidence>
<name>A0AAN0K863_9ACTN</name>
<evidence type="ECO:0000256" key="7">
    <source>
        <dbReference type="ARBA" id="ARBA00022840"/>
    </source>
</evidence>
<dbReference type="SMART" id="SM00220">
    <property type="entry name" value="S_TKc"/>
    <property type="match status" value="1"/>
</dbReference>
<dbReference type="CDD" id="cd06577">
    <property type="entry name" value="PASTA_pknB"/>
    <property type="match status" value="4"/>
</dbReference>
<feature type="domain" description="PASTA" evidence="14">
    <location>
        <begin position="371"/>
        <end position="437"/>
    </location>
</feature>
<dbReference type="SUPFAM" id="SSF56112">
    <property type="entry name" value="Protein kinase-like (PK-like)"/>
    <property type="match status" value="1"/>
</dbReference>
<feature type="domain" description="Protein kinase" evidence="13">
    <location>
        <begin position="12"/>
        <end position="278"/>
    </location>
</feature>
<dbReference type="Pfam" id="PF00069">
    <property type="entry name" value="Pkinase"/>
    <property type="match status" value="1"/>
</dbReference>
<accession>A0AAN0K863</accession>
<evidence type="ECO:0000256" key="10">
    <source>
        <dbReference type="PROSITE-ProRule" id="PRU10141"/>
    </source>
</evidence>
<keyword evidence="6 15" id="KW-0418">Kinase</keyword>
<evidence type="ECO:0000259" key="14">
    <source>
        <dbReference type="PROSITE" id="PS51178"/>
    </source>
</evidence>
<dbReference type="EMBL" id="AP028056">
    <property type="protein sequence ID" value="BEH02226.1"/>
    <property type="molecule type" value="Genomic_DNA"/>
</dbReference>
<feature type="transmembrane region" description="Helical" evidence="12">
    <location>
        <begin position="346"/>
        <end position="367"/>
    </location>
</feature>
<dbReference type="GO" id="GO:0005524">
    <property type="term" value="F:ATP binding"/>
    <property type="evidence" value="ECO:0007669"/>
    <property type="project" value="UniProtKB-UniRule"/>
</dbReference>
<organism evidence="15 16">
    <name type="scientific">Brooklawnia propionicigenes</name>
    <dbReference type="NCBI Taxonomy" id="3041175"/>
    <lineage>
        <taxon>Bacteria</taxon>
        <taxon>Bacillati</taxon>
        <taxon>Actinomycetota</taxon>
        <taxon>Actinomycetes</taxon>
        <taxon>Propionibacteriales</taxon>
        <taxon>Propionibacteriaceae</taxon>
        <taxon>Brooklawnia</taxon>
    </lineage>
</organism>
<evidence type="ECO:0000313" key="16">
    <source>
        <dbReference type="Proteomes" id="UP001431656"/>
    </source>
</evidence>
<dbReference type="Gene3D" id="3.30.10.20">
    <property type="match status" value="4"/>
</dbReference>
<evidence type="ECO:0000256" key="11">
    <source>
        <dbReference type="SAM" id="MobiDB-lite"/>
    </source>
</evidence>
<keyword evidence="12" id="KW-1133">Transmembrane helix</keyword>
<evidence type="ECO:0000259" key="13">
    <source>
        <dbReference type="PROSITE" id="PS50011"/>
    </source>
</evidence>
<dbReference type="InterPro" id="IPR011009">
    <property type="entry name" value="Kinase-like_dom_sf"/>
</dbReference>
<keyword evidence="3" id="KW-0808">Transferase</keyword>
<evidence type="ECO:0000256" key="12">
    <source>
        <dbReference type="SAM" id="Phobius"/>
    </source>
</evidence>
<gene>
    <name evidence="15" type="primary">pknB</name>
    <name evidence="15" type="ORF">brsh051_15070</name>
</gene>
<dbReference type="InterPro" id="IPR005543">
    <property type="entry name" value="PASTA_dom"/>
</dbReference>
<evidence type="ECO:0000256" key="1">
    <source>
        <dbReference type="ARBA" id="ARBA00012513"/>
    </source>
</evidence>
<dbReference type="SMART" id="SM00740">
    <property type="entry name" value="PASTA"/>
    <property type="match status" value="3"/>
</dbReference>
<dbReference type="FunFam" id="3.30.200.20:FF:000035">
    <property type="entry name" value="Serine/threonine protein kinase Stk1"/>
    <property type="match status" value="1"/>
</dbReference>
<dbReference type="AlphaFoldDB" id="A0AAN0K863"/>
<dbReference type="PANTHER" id="PTHR43289">
    <property type="entry name" value="MITOGEN-ACTIVATED PROTEIN KINASE KINASE KINASE 20-RELATED"/>
    <property type="match status" value="1"/>
</dbReference>
<keyword evidence="12" id="KW-0472">Membrane</keyword>
<dbReference type="NCBIfam" id="NF033483">
    <property type="entry name" value="PknB_PASTA_kin"/>
    <property type="match status" value="1"/>
</dbReference>
<evidence type="ECO:0000256" key="9">
    <source>
        <dbReference type="ARBA" id="ARBA00048679"/>
    </source>
</evidence>
<dbReference type="GO" id="GO:0004674">
    <property type="term" value="F:protein serine/threonine kinase activity"/>
    <property type="evidence" value="ECO:0007669"/>
    <property type="project" value="UniProtKB-KW"/>
</dbReference>
<dbReference type="Gene3D" id="3.30.200.20">
    <property type="entry name" value="Phosphorylase Kinase, domain 1"/>
    <property type="match status" value="1"/>
</dbReference>
<comment type="catalytic activity">
    <reaction evidence="9">
        <text>L-seryl-[protein] + ATP = O-phospho-L-seryl-[protein] + ADP + H(+)</text>
        <dbReference type="Rhea" id="RHEA:17989"/>
        <dbReference type="Rhea" id="RHEA-COMP:9863"/>
        <dbReference type="Rhea" id="RHEA-COMP:11604"/>
        <dbReference type="ChEBI" id="CHEBI:15378"/>
        <dbReference type="ChEBI" id="CHEBI:29999"/>
        <dbReference type="ChEBI" id="CHEBI:30616"/>
        <dbReference type="ChEBI" id="CHEBI:83421"/>
        <dbReference type="ChEBI" id="CHEBI:456216"/>
        <dbReference type="EC" id="2.7.11.1"/>
    </reaction>
</comment>
<dbReference type="InterPro" id="IPR000719">
    <property type="entry name" value="Prot_kinase_dom"/>
</dbReference>
<dbReference type="GO" id="GO:0045717">
    <property type="term" value="P:negative regulation of fatty acid biosynthetic process"/>
    <property type="evidence" value="ECO:0007669"/>
    <property type="project" value="UniProtKB-ARBA"/>
</dbReference>
<keyword evidence="7 10" id="KW-0067">ATP-binding</keyword>
<dbReference type="Gene3D" id="1.10.510.10">
    <property type="entry name" value="Transferase(Phosphotransferase) domain 1"/>
    <property type="match status" value="1"/>
</dbReference>
<dbReference type="InterPro" id="IPR017441">
    <property type="entry name" value="Protein_kinase_ATP_BS"/>
</dbReference>
<dbReference type="PROSITE" id="PS50011">
    <property type="entry name" value="PROTEIN_KINASE_DOM"/>
    <property type="match status" value="1"/>
</dbReference>
<dbReference type="PROSITE" id="PS51178">
    <property type="entry name" value="PASTA"/>
    <property type="match status" value="3"/>
</dbReference>
<keyword evidence="4" id="KW-0677">Repeat</keyword>
<evidence type="ECO:0000256" key="4">
    <source>
        <dbReference type="ARBA" id="ARBA00022737"/>
    </source>
</evidence>
<feature type="domain" description="PASTA" evidence="14">
    <location>
        <begin position="584"/>
        <end position="648"/>
    </location>
</feature>
<feature type="region of interest" description="Disordered" evidence="11">
    <location>
        <begin position="632"/>
        <end position="665"/>
    </location>
</feature>
<dbReference type="Pfam" id="PF03793">
    <property type="entry name" value="PASTA"/>
    <property type="match status" value="3"/>
</dbReference>
<dbReference type="FunFam" id="1.10.510.10:FF:000021">
    <property type="entry name" value="Serine/threonine protein kinase"/>
    <property type="match status" value="1"/>
</dbReference>
<proteinExistence type="predicted"/>
<dbReference type="PANTHER" id="PTHR43289:SF6">
    <property type="entry name" value="SERINE_THREONINE-PROTEIN KINASE NEKL-3"/>
    <property type="match status" value="1"/>
</dbReference>
<comment type="catalytic activity">
    <reaction evidence="8">
        <text>L-threonyl-[protein] + ATP = O-phospho-L-threonyl-[protein] + ADP + H(+)</text>
        <dbReference type="Rhea" id="RHEA:46608"/>
        <dbReference type="Rhea" id="RHEA-COMP:11060"/>
        <dbReference type="Rhea" id="RHEA-COMP:11605"/>
        <dbReference type="ChEBI" id="CHEBI:15378"/>
        <dbReference type="ChEBI" id="CHEBI:30013"/>
        <dbReference type="ChEBI" id="CHEBI:30616"/>
        <dbReference type="ChEBI" id="CHEBI:61977"/>
        <dbReference type="ChEBI" id="CHEBI:456216"/>
        <dbReference type="EC" id="2.7.11.1"/>
    </reaction>
</comment>
<evidence type="ECO:0000256" key="2">
    <source>
        <dbReference type="ARBA" id="ARBA00022527"/>
    </source>
</evidence>
<feature type="compositionally biased region" description="Low complexity" evidence="11">
    <location>
        <begin position="647"/>
        <end position="665"/>
    </location>
</feature>
<dbReference type="RefSeq" id="WP_286263661.1">
    <property type="nucleotide sequence ID" value="NZ_AP028056.1"/>
</dbReference>
<dbReference type="CDD" id="cd14014">
    <property type="entry name" value="STKc_PknB_like"/>
    <property type="match status" value="1"/>
</dbReference>
<evidence type="ECO:0000256" key="3">
    <source>
        <dbReference type="ARBA" id="ARBA00022679"/>
    </source>
</evidence>
<protein>
    <recommendedName>
        <fullName evidence="1">non-specific serine/threonine protein kinase</fullName>
        <ecNumber evidence="1">2.7.11.1</ecNumber>
    </recommendedName>
</protein>
<keyword evidence="12" id="KW-0812">Transmembrane</keyword>
<dbReference type="EC" id="2.7.11.1" evidence="1"/>
<keyword evidence="16" id="KW-1185">Reference proteome</keyword>
<evidence type="ECO:0000256" key="6">
    <source>
        <dbReference type="ARBA" id="ARBA00022777"/>
    </source>
</evidence>